<dbReference type="EC" id="1.-.-.-" evidence="6"/>
<proteinExistence type="predicted"/>
<protein>
    <submittedName>
        <fullName evidence="6">Putative FAD-linked oxidoreductase</fullName>
        <ecNumber evidence="6">1.-.-.-</ecNumber>
    </submittedName>
</protein>
<dbReference type="Gene3D" id="3.30.465.10">
    <property type="match status" value="1"/>
</dbReference>
<gene>
    <name evidence="6" type="ORF">Pan44_08710</name>
</gene>
<dbReference type="PANTHER" id="PTHR11748:SF103">
    <property type="entry name" value="GLYCOLATE OXIDASE SUBUNIT GLCE"/>
    <property type="match status" value="1"/>
</dbReference>
<evidence type="ECO:0000313" key="6">
    <source>
        <dbReference type="EMBL" id="QDT52858.1"/>
    </source>
</evidence>
<evidence type="ECO:0000256" key="1">
    <source>
        <dbReference type="ARBA" id="ARBA00001974"/>
    </source>
</evidence>
<evidence type="ECO:0000256" key="2">
    <source>
        <dbReference type="ARBA" id="ARBA00022630"/>
    </source>
</evidence>
<dbReference type="InParanoid" id="A0A517S9Q0"/>
<keyword evidence="3" id="KW-0274">FAD</keyword>
<dbReference type="OrthoDB" id="9767256at2"/>
<dbReference type="InterPro" id="IPR036318">
    <property type="entry name" value="FAD-bd_PCMH-like_sf"/>
</dbReference>
<keyword evidence="2" id="KW-0285">Flavoprotein</keyword>
<evidence type="ECO:0000256" key="3">
    <source>
        <dbReference type="ARBA" id="ARBA00022827"/>
    </source>
</evidence>
<name>A0A517S9Q0_9PLAN</name>
<dbReference type="PROSITE" id="PS51387">
    <property type="entry name" value="FAD_PCMH"/>
    <property type="match status" value="1"/>
</dbReference>
<comment type="cofactor">
    <cofactor evidence="1">
        <name>FAD</name>
        <dbReference type="ChEBI" id="CHEBI:57692"/>
    </cofactor>
</comment>
<evidence type="ECO:0000259" key="5">
    <source>
        <dbReference type="PROSITE" id="PS51387"/>
    </source>
</evidence>
<evidence type="ECO:0000256" key="4">
    <source>
        <dbReference type="ARBA" id="ARBA00023002"/>
    </source>
</evidence>
<keyword evidence="7" id="KW-1185">Reference proteome</keyword>
<dbReference type="KEGG" id="ccos:Pan44_08710"/>
<dbReference type="InterPro" id="IPR016166">
    <property type="entry name" value="FAD-bd_PCMH"/>
</dbReference>
<accession>A0A517S9Q0</accession>
<dbReference type="GO" id="GO:0016491">
    <property type="term" value="F:oxidoreductase activity"/>
    <property type="evidence" value="ECO:0007669"/>
    <property type="project" value="UniProtKB-KW"/>
</dbReference>
<dbReference type="Gene3D" id="1.10.45.10">
    <property type="entry name" value="Vanillyl-alcohol Oxidase, Chain A, domain 4"/>
    <property type="match status" value="1"/>
</dbReference>
<dbReference type="InterPro" id="IPR016171">
    <property type="entry name" value="Vanillyl_alc_oxidase_C-sub2"/>
</dbReference>
<dbReference type="AlphaFoldDB" id="A0A517S9Q0"/>
<organism evidence="6 7">
    <name type="scientific">Caulifigura coniformis</name>
    <dbReference type="NCBI Taxonomy" id="2527983"/>
    <lineage>
        <taxon>Bacteria</taxon>
        <taxon>Pseudomonadati</taxon>
        <taxon>Planctomycetota</taxon>
        <taxon>Planctomycetia</taxon>
        <taxon>Planctomycetales</taxon>
        <taxon>Planctomycetaceae</taxon>
        <taxon>Caulifigura</taxon>
    </lineage>
</organism>
<dbReference type="Pfam" id="PF01565">
    <property type="entry name" value="FAD_binding_4"/>
    <property type="match status" value="1"/>
</dbReference>
<dbReference type="Pfam" id="PF02913">
    <property type="entry name" value="FAD-oxidase_C"/>
    <property type="match status" value="1"/>
</dbReference>
<dbReference type="SUPFAM" id="SSF56176">
    <property type="entry name" value="FAD-binding/transporter-associated domain-like"/>
    <property type="match status" value="1"/>
</dbReference>
<dbReference type="Proteomes" id="UP000315700">
    <property type="component" value="Chromosome"/>
</dbReference>
<sequence length="406" mass="42717">MSATAEEFAPASTSELARFLAANAAQERAAVVPAGGRTSLRMGDPVIAPARLISISTMQKVVDYPARDMTITVESGIRFADLQKILAAEGQRLPIDVPDAHRATLGGAIAANTSGPRRLGQGTFRDYVIGISAVDGIGRPFSAGGRVVKNVAGYDLCKLLVGSLGTLAVITQVTLKLRPVAEALRVLWLTAETAEQIEAWLVRLGLSETRPTVVEVVNRRAIASLAAESRVDLPAAELALAVAFEGSTEECDWQMAAVEKELGPSPGAVRLADPQSALLLRALGEFQAAGDDPVTFSASVPSSRVAAFVMEASRRGVTVQAHAINGIVIGHLPDECVTAGAASEIITPLRKSAESVGGSLVVWNCDDAWKPTLNVFGTPQPTRRWMKEVKNALDPHGVLSPGRLPA</sequence>
<dbReference type="InterPro" id="IPR004113">
    <property type="entry name" value="FAD-bd_oxidored_4_C"/>
</dbReference>
<dbReference type="GO" id="GO:0071949">
    <property type="term" value="F:FAD binding"/>
    <property type="evidence" value="ECO:0007669"/>
    <property type="project" value="InterPro"/>
</dbReference>
<dbReference type="SUPFAM" id="SSF55103">
    <property type="entry name" value="FAD-linked oxidases, C-terminal domain"/>
    <property type="match status" value="1"/>
</dbReference>
<keyword evidence="4 6" id="KW-0560">Oxidoreductase</keyword>
<dbReference type="RefSeq" id="WP_145027565.1">
    <property type="nucleotide sequence ID" value="NZ_CP036271.1"/>
</dbReference>
<feature type="domain" description="FAD-binding PCMH-type" evidence="5">
    <location>
        <begin position="1"/>
        <end position="180"/>
    </location>
</feature>
<evidence type="ECO:0000313" key="7">
    <source>
        <dbReference type="Proteomes" id="UP000315700"/>
    </source>
</evidence>
<reference evidence="6 7" key="1">
    <citation type="submission" date="2019-02" db="EMBL/GenBank/DDBJ databases">
        <title>Deep-cultivation of Planctomycetes and their phenomic and genomic characterization uncovers novel biology.</title>
        <authorList>
            <person name="Wiegand S."/>
            <person name="Jogler M."/>
            <person name="Boedeker C."/>
            <person name="Pinto D."/>
            <person name="Vollmers J."/>
            <person name="Rivas-Marin E."/>
            <person name="Kohn T."/>
            <person name="Peeters S.H."/>
            <person name="Heuer A."/>
            <person name="Rast P."/>
            <person name="Oberbeckmann S."/>
            <person name="Bunk B."/>
            <person name="Jeske O."/>
            <person name="Meyerdierks A."/>
            <person name="Storesund J.E."/>
            <person name="Kallscheuer N."/>
            <person name="Luecker S."/>
            <person name="Lage O.M."/>
            <person name="Pohl T."/>
            <person name="Merkel B.J."/>
            <person name="Hornburger P."/>
            <person name="Mueller R.-W."/>
            <person name="Bruemmer F."/>
            <person name="Labrenz M."/>
            <person name="Spormann A.M."/>
            <person name="Op den Camp H."/>
            <person name="Overmann J."/>
            <person name="Amann R."/>
            <person name="Jetten M.S.M."/>
            <person name="Mascher T."/>
            <person name="Medema M.H."/>
            <person name="Devos D.P."/>
            <person name="Kaster A.-K."/>
            <person name="Ovreas L."/>
            <person name="Rohde M."/>
            <person name="Galperin M.Y."/>
            <person name="Jogler C."/>
        </authorList>
    </citation>
    <scope>NUCLEOTIDE SEQUENCE [LARGE SCALE GENOMIC DNA]</scope>
    <source>
        <strain evidence="6 7">Pan44</strain>
    </source>
</reference>
<dbReference type="EMBL" id="CP036271">
    <property type="protein sequence ID" value="QDT52858.1"/>
    <property type="molecule type" value="Genomic_DNA"/>
</dbReference>
<dbReference type="InterPro" id="IPR016164">
    <property type="entry name" value="FAD-linked_Oxase-like_C"/>
</dbReference>
<dbReference type="InterPro" id="IPR016169">
    <property type="entry name" value="FAD-bd_PCMH_sub2"/>
</dbReference>
<dbReference type="InterPro" id="IPR006094">
    <property type="entry name" value="Oxid_FAD_bind_N"/>
</dbReference>
<dbReference type="PANTHER" id="PTHR11748">
    <property type="entry name" value="D-LACTATE DEHYDROGENASE"/>
    <property type="match status" value="1"/>
</dbReference>